<evidence type="ECO:0000313" key="1">
    <source>
        <dbReference type="EMBL" id="KAB1254264.1"/>
    </source>
</evidence>
<dbReference type="AlphaFoldDB" id="A0A5N4C7B8"/>
<gene>
    <name evidence="1" type="ORF">Cadr_000029395</name>
</gene>
<proteinExistence type="predicted"/>
<protein>
    <submittedName>
        <fullName evidence="1">Uncharacterized protein</fullName>
    </submittedName>
</protein>
<name>A0A5N4C7B8_CAMDR</name>
<sequence>MIPRAVRVRETGGEGANTRWRVTQLATINASMWLCWSPGPFCHLEESRFHHCSVVNLRGQNSALHTELAVPAAAEAGQMATGQEEWRGRAILRKGHHGPMQR</sequence>
<reference evidence="1 2" key="1">
    <citation type="journal article" date="2019" name="Mol. Ecol. Resour.">
        <title>Improving Illumina assemblies with Hi-C and long reads: an example with the North African dromedary.</title>
        <authorList>
            <person name="Elbers J.P."/>
            <person name="Rogers M.F."/>
            <person name="Perelman P.L."/>
            <person name="Proskuryakova A.A."/>
            <person name="Serdyukova N.A."/>
            <person name="Johnson W.E."/>
            <person name="Horin P."/>
            <person name="Corander J."/>
            <person name="Murphy D."/>
            <person name="Burger P.A."/>
        </authorList>
    </citation>
    <scope>NUCLEOTIDE SEQUENCE [LARGE SCALE GENOMIC DNA]</scope>
    <source>
        <strain evidence="1">Drom800</strain>
        <tissue evidence="1">Blood</tissue>
    </source>
</reference>
<dbReference type="Proteomes" id="UP000299084">
    <property type="component" value="Unassembled WGS sequence"/>
</dbReference>
<accession>A0A5N4C7B8</accession>
<comment type="caution">
    <text evidence="1">The sequence shown here is derived from an EMBL/GenBank/DDBJ whole genome shotgun (WGS) entry which is preliminary data.</text>
</comment>
<dbReference type="EMBL" id="JWIN03000034">
    <property type="protein sequence ID" value="KAB1254264.1"/>
    <property type="molecule type" value="Genomic_DNA"/>
</dbReference>
<evidence type="ECO:0000313" key="2">
    <source>
        <dbReference type="Proteomes" id="UP000299084"/>
    </source>
</evidence>
<organism evidence="1 2">
    <name type="scientific">Camelus dromedarius</name>
    <name type="common">Dromedary</name>
    <name type="synonym">Arabian camel</name>
    <dbReference type="NCBI Taxonomy" id="9838"/>
    <lineage>
        <taxon>Eukaryota</taxon>
        <taxon>Metazoa</taxon>
        <taxon>Chordata</taxon>
        <taxon>Craniata</taxon>
        <taxon>Vertebrata</taxon>
        <taxon>Euteleostomi</taxon>
        <taxon>Mammalia</taxon>
        <taxon>Eutheria</taxon>
        <taxon>Laurasiatheria</taxon>
        <taxon>Artiodactyla</taxon>
        <taxon>Tylopoda</taxon>
        <taxon>Camelidae</taxon>
        <taxon>Camelus</taxon>
    </lineage>
</organism>
<keyword evidence="2" id="KW-1185">Reference proteome</keyword>